<reference evidence="4 5" key="1">
    <citation type="submission" date="2020-06" db="EMBL/GenBank/DDBJ databases">
        <title>Sulfitobacter algicola sp. nov., isolated from green algae.</title>
        <authorList>
            <person name="Wang C."/>
        </authorList>
    </citation>
    <scope>NUCLEOTIDE SEQUENCE [LARGE SCALE GENOMIC DNA]</scope>
    <source>
        <strain evidence="4 5">1151</strain>
    </source>
</reference>
<keyword evidence="5" id="KW-1185">Reference proteome</keyword>
<keyword evidence="3" id="KW-0963">Cytoplasm</keyword>
<dbReference type="InterPro" id="IPR002669">
    <property type="entry name" value="UreD"/>
</dbReference>
<dbReference type="PANTHER" id="PTHR33643:SF1">
    <property type="entry name" value="UREASE ACCESSORY PROTEIN D"/>
    <property type="match status" value="1"/>
</dbReference>
<dbReference type="PANTHER" id="PTHR33643">
    <property type="entry name" value="UREASE ACCESSORY PROTEIN D"/>
    <property type="match status" value="1"/>
</dbReference>
<organism evidence="4 5">
    <name type="scientific">Parasulfitobacter algicola</name>
    <dbReference type="NCBI Taxonomy" id="2614809"/>
    <lineage>
        <taxon>Bacteria</taxon>
        <taxon>Pseudomonadati</taxon>
        <taxon>Pseudomonadota</taxon>
        <taxon>Alphaproteobacteria</taxon>
        <taxon>Rhodobacterales</taxon>
        <taxon>Roseobacteraceae</taxon>
        <taxon>Parasulfitobacter</taxon>
    </lineage>
</organism>
<dbReference type="Pfam" id="PF01774">
    <property type="entry name" value="UreD"/>
    <property type="match status" value="1"/>
</dbReference>
<comment type="function">
    <text evidence="3">Required for maturation of urease via the functional incorporation of the urease nickel metallocenter.</text>
</comment>
<evidence type="ECO:0000256" key="3">
    <source>
        <dbReference type="HAMAP-Rule" id="MF_01384"/>
    </source>
</evidence>
<evidence type="ECO:0000313" key="5">
    <source>
        <dbReference type="Proteomes" id="UP000777935"/>
    </source>
</evidence>
<comment type="caution">
    <text evidence="4">The sequence shown here is derived from an EMBL/GenBank/DDBJ whole genome shotgun (WGS) entry which is preliminary data.</text>
</comment>
<proteinExistence type="inferred from homology"/>
<evidence type="ECO:0000256" key="1">
    <source>
        <dbReference type="ARBA" id="ARBA00007177"/>
    </source>
</evidence>
<evidence type="ECO:0000256" key="2">
    <source>
        <dbReference type="ARBA" id="ARBA00023186"/>
    </source>
</evidence>
<name>A0ABX2IPB3_9RHOB</name>
<comment type="subunit">
    <text evidence="3">UreD, UreF and UreG form a complex that acts as a GTP-hydrolysis-dependent molecular chaperone, activating the urease apoprotein by helping to assemble the nickel containing metallocenter of UreC. The UreE protein probably delivers the nickel.</text>
</comment>
<keyword evidence="2 3" id="KW-0143">Chaperone</keyword>
<evidence type="ECO:0000313" key="4">
    <source>
        <dbReference type="EMBL" id="NSX54390.1"/>
    </source>
</evidence>
<comment type="subcellular location">
    <subcellularLocation>
        <location evidence="3">Cytoplasm</location>
    </subcellularLocation>
</comment>
<gene>
    <name evidence="3" type="primary">ureD</name>
    <name evidence="4" type="ORF">HRQ87_06205</name>
</gene>
<keyword evidence="3" id="KW-0996">Nickel insertion</keyword>
<dbReference type="EMBL" id="JABUFE010000003">
    <property type="protein sequence ID" value="NSX54390.1"/>
    <property type="molecule type" value="Genomic_DNA"/>
</dbReference>
<comment type="similarity">
    <text evidence="1 3">Belongs to the UreD family.</text>
</comment>
<protein>
    <recommendedName>
        <fullName evidence="3">Urease accessory protein UreD</fullName>
    </recommendedName>
</protein>
<dbReference type="HAMAP" id="MF_01384">
    <property type="entry name" value="UreD"/>
    <property type="match status" value="1"/>
</dbReference>
<dbReference type="RefSeq" id="WP_174136398.1">
    <property type="nucleotide sequence ID" value="NZ_JABUFE010000003.1"/>
</dbReference>
<sequence>MFDTTSQIMQRTRGRASVGVALRGMQTRLQHLHQSGSAKAMLPNVYSSMPEVVFLNTAGGLTGGDNLEFSVTAGKGTSVIATTQTAERVYASASGVAQVDVTLKADAGAILHWLPQETILFDHGSLDRSTDVHLANDAQFLGVETIVLGRAAMGETVEKMHLLDRRRIFRAGQPIMIEPVKITSGTLQDRHNCATLASARAFTTIVFCAQGAEDVLVGIREVLPDDSVAAASAWDGKCVVRIMADDAFPLRHATARVLEKLRVAPLPRVWQM</sequence>
<accession>A0ABX2IPB3</accession>
<dbReference type="Proteomes" id="UP000777935">
    <property type="component" value="Unassembled WGS sequence"/>
</dbReference>